<comment type="caution">
    <text evidence="16">The sequence shown here is derived from an EMBL/GenBank/DDBJ whole genome shotgun (WGS) entry which is preliminary data.</text>
</comment>
<comment type="caution">
    <text evidence="10">Lacks conserved residue(s) required for the propagation of feature annotation.</text>
</comment>
<dbReference type="UniPathway" id="UPA00074">
    <property type="reaction ID" value="UER00128"/>
</dbReference>
<feature type="binding site" evidence="10">
    <location>
        <position position="771"/>
    </location>
    <ligand>
        <name>Mg(2+)</name>
        <dbReference type="ChEBI" id="CHEBI:18420"/>
    </ligand>
</feature>
<dbReference type="CDD" id="cd02203">
    <property type="entry name" value="PurL_repeat1"/>
    <property type="match status" value="1"/>
</dbReference>
<keyword evidence="7 10" id="KW-0067">ATP-binding</keyword>
<dbReference type="GO" id="GO:0004642">
    <property type="term" value="F:phosphoribosylformylglycinamidine synthase activity"/>
    <property type="evidence" value="ECO:0007669"/>
    <property type="project" value="UniProtKB-UniRule"/>
</dbReference>
<dbReference type="FunFam" id="3.90.650.10:FF:000002">
    <property type="entry name" value="Phosphoribosylformylglycinamidine synthase"/>
    <property type="match status" value="1"/>
</dbReference>
<evidence type="ECO:0000256" key="4">
    <source>
        <dbReference type="ARBA" id="ARBA00022723"/>
    </source>
</evidence>
<dbReference type="PROSITE" id="PS51273">
    <property type="entry name" value="GATASE_TYPE_1"/>
    <property type="match status" value="1"/>
</dbReference>
<dbReference type="InterPro" id="IPR041609">
    <property type="entry name" value="PurL_linker"/>
</dbReference>
<dbReference type="GO" id="GO:0005524">
    <property type="term" value="F:ATP binding"/>
    <property type="evidence" value="ECO:0007669"/>
    <property type="project" value="UniProtKB-UniRule"/>
</dbReference>
<dbReference type="GO" id="GO:0005737">
    <property type="term" value="C:cytoplasm"/>
    <property type="evidence" value="ECO:0007669"/>
    <property type="project" value="UniProtKB-SubCell"/>
</dbReference>
<dbReference type="SUPFAM" id="SSF52317">
    <property type="entry name" value="Class I glutamine amidotransferase-like"/>
    <property type="match status" value="1"/>
</dbReference>
<dbReference type="STRING" id="1184151.AW736_06495"/>
<dbReference type="InterPro" id="IPR036921">
    <property type="entry name" value="PurM-like_N_sf"/>
</dbReference>
<dbReference type="Pfam" id="PF18076">
    <property type="entry name" value="FGAR-AT_N"/>
    <property type="match status" value="1"/>
</dbReference>
<keyword evidence="6 10" id="KW-0658">Purine biosynthesis</keyword>
<dbReference type="PANTHER" id="PTHR10099:SF1">
    <property type="entry name" value="PHOSPHORIBOSYLFORMYLGLYCINAMIDINE SYNTHASE"/>
    <property type="match status" value="1"/>
</dbReference>
<dbReference type="Pfam" id="PF18072">
    <property type="entry name" value="FGAR-AT_linker"/>
    <property type="match status" value="1"/>
</dbReference>
<protein>
    <recommendedName>
        <fullName evidence="10">Phosphoribosylformylglycinamidine synthase</fullName>
        <shortName evidence="10">FGAM synthase</shortName>
        <shortName evidence="10">FGAMS</shortName>
        <ecNumber evidence="10">6.3.5.3</ecNumber>
    </recommendedName>
    <alternativeName>
        <fullName evidence="10">Formylglycinamide ribonucleotide amidotransferase</fullName>
        <shortName evidence="10">FGAR amidotransferase</shortName>
        <shortName evidence="10">FGAR-AT</shortName>
    </alternativeName>
</protein>
<dbReference type="CDD" id="cd01740">
    <property type="entry name" value="GATase1_FGAR_AT"/>
    <property type="match status" value="1"/>
</dbReference>
<dbReference type="Gene3D" id="3.90.650.10">
    <property type="entry name" value="PurM-like C-terminal domain"/>
    <property type="match status" value="2"/>
</dbReference>
<feature type="binding site" evidence="10">
    <location>
        <position position="731"/>
    </location>
    <ligand>
        <name>ATP</name>
        <dbReference type="ChEBI" id="CHEBI:30616"/>
    </ligand>
</feature>
<keyword evidence="3 10" id="KW-0436">Ligase</keyword>
<evidence type="ECO:0000313" key="17">
    <source>
        <dbReference type="Proteomes" id="UP000078486"/>
    </source>
</evidence>
<dbReference type="InterPro" id="IPR036604">
    <property type="entry name" value="PurS-like_sf"/>
</dbReference>
<keyword evidence="8 10" id="KW-0460">Magnesium</keyword>
<dbReference type="SUPFAM" id="SSF55326">
    <property type="entry name" value="PurM N-terminal domain-like"/>
    <property type="match status" value="2"/>
</dbReference>
<dbReference type="Proteomes" id="UP000078486">
    <property type="component" value="Unassembled WGS sequence"/>
</dbReference>
<feature type="domain" description="PurM-like C-terminal" evidence="12">
    <location>
        <begin position="936"/>
        <end position="1065"/>
    </location>
</feature>
<dbReference type="SMART" id="SM01211">
    <property type="entry name" value="GATase_5"/>
    <property type="match status" value="1"/>
</dbReference>
<dbReference type="Gene3D" id="3.40.50.880">
    <property type="match status" value="1"/>
</dbReference>
<evidence type="ECO:0000256" key="11">
    <source>
        <dbReference type="SAM" id="MobiDB-lite"/>
    </source>
</evidence>
<dbReference type="InterPro" id="IPR055181">
    <property type="entry name" value="FGAR-AT_PurM_N-like"/>
</dbReference>
<keyword evidence="17" id="KW-1185">Reference proteome</keyword>
<evidence type="ECO:0000259" key="15">
    <source>
        <dbReference type="Pfam" id="PF22689"/>
    </source>
</evidence>
<feature type="active site" evidence="10">
    <location>
        <position position="1396"/>
    </location>
</feature>
<dbReference type="RefSeq" id="WP_068769380.1">
    <property type="nucleotide sequence ID" value="NZ_CP109796.1"/>
</dbReference>
<comment type="function">
    <text evidence="10">Phosphoribosylformylglycinamidine synthase involved in the purines biosynthetic pathway. Catalyzes the ATP-dependent conversion of formylglycinamide ribonucleotide (FGAR) and glutamine to yield formylglycinamidine ribonucleotide (FGAM) and glutamate.</text>
</comment>
<evidence type="ECO:0000256" key="6">
    <source>
        <dbReference type="ARBA" id="ARBA00022755"/>
    </source>
</evidence>
<dbReference type="Pfam" id="PF13507">
    <property type="entry name" value="GATase_5"/>
    <property type="match status" value="1"/>
</dbReference>
<comment type="subunit">
    <text evidence="10">Monomer.</text>
</comment>
<dbReference type="NCBIfam" id="NF003672">
    <property type="entry name" value="PRK05297.1"/>
    <property type="match status" value="1"/>
</dbReference>
<evidence type="ECO:0000256" key="2">
    <source>
        <dbReference type="ARBA" id="ARBA00008608"/>
    </source>
</evidence>
<keyword evidence="10" id="KW-0963">Cytoplasm</keyword>
<dbReference type="SUPFAM" id="SSF109736">
    <property type="entry name" value="FGAM synthase PurL, linker domain"/>
    <property type="match status" value="1"/>
</dbReference>
<gene>
    <name evidence="10" type="primary">purL</name>
    <name evidence="16" type="ORF">AW736_06495</name>
</gene>
<dbReference type="PANTHER" id="PTHR10099">
    <property type="entry name" value="PHOSPHORIBOSYLFORMYLGLYCINAMIDINE SYNTHASE"/>
    <property type="match status" value="1"/>
</dbReference>
<evidence type="ECO:0000259" key="14">
    <source>
        <dbReference type="Pfam" id="PF18076"/>
    </source>
</evidence>
<dbReference type="SUPFAM" id="SSF56042">
    <property type="entry name" value="PurM C-terminal domain-like"/>
    <property type="match status" value="2"/>
</dbReference>
<keyword evidence="4 10" id="KW-0479">Metal-binding</keyword>
<dbReference type="Gene3D" id="3.30.1330.10">
    <property type="entry name" value="PurM-like, N-terminal domain"/>
    <property type="match status" value="2"/>
</dbReference>
<feature type="domain" description="Phosphoribosylformylglycinamidine synthase N-terminal" evidence="14">
    <location>
        <begin position="36"/>
        <end position="172"/>
    </location>
</feature>
<feature type="region of interest" description="Disordered" evidence="11">
    <location>
        <begin position="1137"/>
        <end position="1164"/>
    </location>
</feature>
<evidence type="ECO:0000256" key="5">
    <source>
        <dbReference type="ARBA" id="ARBA00022741"/>
    </source>
</evidence>
<feature type="binding site" evidence="10">
    <location>
        <position position="732"/>
    </location>
    <ligand>
        <name>Mg(2+)</name>
        <dbReference type="ChEBI" id="CHEBI:18420"/>
    </ligand>
</feature>
<dbReference type="InterPro" id="IPR010918">
    <property type="entry name" value="PurM-like_C_dom"/>
</dbReference>
<keyword evidence="5 10" id="KW-0547">Nucleotide-binding</keyword>
<dbReference type="InterPro" id="IPR036676">
    <property type="entry name" value="PurM-like_C_sf"/>
</dbReference>
<dbReference type="EMBL" id="LRRQ01000049">
    <property type="protein sequence ID" value="OAM90749.1"/>
    <property type="molecule type" value="Genomic_DNA"/>
</dbReference>
<organism evidence="16 17">
    <name type="scientific">Termitidicoccus mucosus</name>
    <dbReference type="NCBI Taxonomy" id="1184151"/>
    <lineage>
        <taxon>Bacteria</taxon>
        <taxon>Pseudomonadati</taxon>
        <taxon>Verrucomicrobiota</taxon>
        <taxon>Opitutia</taxon>
        <taxon>Opitutales</taxon>
        <taxon>Opitutaceae</taxon>
        <taxon>Termitidicoccus</taxon>
    </lineage>
</organism>
<feature type="domain" description="Phosphoribosylformylglycinamidine synthase linker" evidence="13">
    <location>
        <begin position="194"/>
        <end position="242"/>
    </location>
</feature>
<name>A0A178INH3_9BACT</name>
<sequence>MLIHRGSSALSQFRLQKLRQDLAAAGIPVVRIAAQFLHIAELADPAATALPAAQQTILEKLLTYGPREKSLTAEKNTSAAPAIPSLSLIVAPRPGTISPWSSKATDIAHICGLATVKRIERVIAYTIEIDNAALQPPLHVLPAGKLDLLRARLHDRMTQAVFAGTDELAALFRHEQPHPMTTVPVLARGRDALVNANRDLGLALADDEIDYLVKSFTALGRDPNDIELMMFAQANSEHCRHKIFNATWEIDGEKRDRSLFQMIRNTHELHSAGILSAYKDNAAVFEGSRGGRFYPDPATGDYAAHEQDIHILCKVETHNHPTAISPFPGAATGSGGEIRDEGATGRGSKPKAGLTGFTVSNLRIPGALQPWERTDNGKPGRIVSALDIMIDGPLGGAAFNNEFGRPNINGYFRTYEAAVPAASPVEVESLSLRKTDASADAGTSTSTSNLNCHESEIRGYHKPIMLAGGLGNIAPGHVKKGVINPGDHLIVLGGPAMLIGLGGGAASSMASGSGQADLDFASVQRDNPEMQRRCQEVIDRCWALGDENPISFIHDVGAGGVSNALPELVNDGGRGGRFDLRKIPNDEPGMSPLEIWCNESQERYVLAVPADRIETFRQLCARERCPYAIVGRATAEKRLVLEDPHFKNTPIDMPLEVLLGKPPRMHRQETTRARPLAPLDPAGIVLAEAARRVLAHPAVADKTFLISIGDRTVTGLISRDQMVGPWQVPVADCAVTATAFDVYTGEAMSMGERTPVAVNNAAASARLAVGEALTNLAAARIPDLGRVNLSANWMAAPAHPGDAADLYAAVRAVGMELCPALGITIPVGKDSMSMSTVWEENAECGVRNAELKHTPPPAHPATPAPHSEVPAIPHSAFRAPHSKRVTAPVSLIVSAFAPVADIRKTLTPQLLRPSDPDAAGRPVGPTELLLIDLGRGKDRLGGSILAQVYSQTGDIPPDVDSAADLKAFWAAIQAMNEQGKLLAYHDRSDGGLFAAAVEMAFAGNTGLDLQLPAAASPLAALFSEELGALVQIRAADLDDVMLLLREHGFKTCAHRIGALNDHAALRVRQTGRDGHVLFNDSLKNLRAIWSDTTRRIAALRDNPACAESEYQLKLDPENPGITPKITFDYAAGQVGRGVPAEPGTAAHPEGSPYPETTSDRPTPKSVFPHVSASRPAIAILREQGVNGQIEMAAAFTRAGFRAVDVHMTDILDGRISLRDFRGLVACGGFSYGDVLGAGEGWAKSILFNPRARDEFAAYFARPDTFALGVCNGCQMMSNLHEIIPGAEAWPRFVQNKSERFEARVCSLLIEKSPSVLFQGMEGSVIPIAVAHGEGYAEFPTADDADAFSAASGLVSARYVDNRHRVTEQYPLNPNGSPHGITAITTRDGRVTILMPHPERVFRTVQQSWCPKSWFAHDDAPWMRLFRNARAWVG</sequence>
<evidence type="ECO:0000259" key="12">
    <source>
        <dbReference type="Pfam" id="PF02769"/>
    </source>
</evidence>
<feature type="active site" description="Nucleophile" evidence="10">
    <location>
        <position position="1270"/>
    </location>
</feature>
<reference evidence="16 17" key="1">
    <citation type="submission" date="2016-01" db="EMBL/GenBank/DDBJ databases">
        <title>High potential of lignocellulose degradation of a new Verrucomicrobia species.</title>
        <authorList>
            <person name="Wang Y."/>
            <person name="Shi Y."/>
            <person name="Qiu Z."/>
            <person name="Liu S."/>
            <person name="Yang H."/>
        </authorList>
    </citation>
    <scope>NUCLEOTIDE SEQUENCE [LARGE SCALE GENOMIC DNA]</scope>
    <source>
        <strain evidence="16 17">TSB47</strain>
    </source>
</reference>
<dbReference type="Pfam" id="PF22689">
    <property type="entry name" value="FGAR-AT_PurM_N-like"/>
    <property type="match status" value="1"/>
</dbReference>
<dbReference type="FunFam" id="1.10.8.750:FF:000002">
    <property type="entry name" value="Phosphoribosylformylglycinamidine synthase"/>
    <property type="match status" value="1"/>
</dbReference>
<dbReference type="GO" id="GO:0006189">
    <property type="term" value="P:'de novo' IMP biosynthetic process"/>
    <property type="evidence" value="ECO:0007669"/>
    <property type="project" value="UniProtKB-UniRule"/>
</dbReference>
<evidence type="ECO:0000256" key="8">
    <source>
        <dbReference type="ARBA" id="ARBA00022842"/>
    </source>
</evidence>
<feature type="binding site" evidence="10">
    <location>
        <position position="988"/>
    </location>
    <ligand>
        <name>ATP</name>
        <dbReference type="ChEBI" id="CHEBI:30616"/>
    </ligand>
</feature>
<evidence type="ECO:0000313" key="16">
    <source>
        <dbReference type="EMBL" id="OAM90749.1"/>
    </source>
</evidence>
<evidence type="ECO:0000256" key="1">
    <source>
        <dbReference type="ARBA" id="ARBA00004920"/>
    </source>
</evidence>
<proteinExistence type="inferred from homology"/>
<comment type="subcellular location">
    <subcellularLocation>
        <location evidence="10">Cytoplasm</location>
    </subcellularLocation>
</comment>
<feature type="binding site" evidence="10">
    <location>
        <position position="775"/>
    </location>
    <ligand>
        <name>Mg(2+)</name>
        <dbReference type="ChEBI" id="CHEBI:18420"/>
    </ligand>
</feature>
<dbReference type="OrthoDB" id="9804441at2"/>
<dbReference type="SUPFAM" id="SSF82697">
    <property type="entry name" value="PurS-like"/>
    <property type="match status" value="1"/>
</dbReference>
<comment type="similarity">
    <text evidence="2 10">In the N-terminal section; belongs to the FGAMS family.</text>
</comment>
<feature type="region of interest" description="Disordered" evidence="11">
    <location>
        <begin position="326"/>
        <end position="354"/>
    </location>
</feature>
<dbReference type="CDD" id="cd02204">
    <property type="entry name" value="PurL_repeat2"/>
    <property type="match status" value="1"/>
</dbReference>
<feature type="active site" evidence="10">
    <location>
        <position position="1398"/>
    </location>
</feature>
<comment type="catalytic activity">
    <reaction evidence="10">
        <text>N(2)-formyl-N(1)-(5-phospho-beta-D-ribosyl)glycinamide + L-glutamine + ATP + H2O = 2-formamido-N(1)-(5-O-phospho-beta-D-ribosyl)acetamidine + L-glutamate + ADP + phosphate + H(+)</text>
        <dbReference type="Rhea" id="RHEA:17129"/>
        <dbReference type="ChEBI" id="CHEBI:15377"/>
        <dbReference type="ChEBI" id="CHEBI:15378"/>
        <dbReference type="ChEBI" id="CHEBI:29985"/>
        <dbReference type="ChEBI" id="CHEBI:30616"/>
        <dbReference type="ChEBI" id="CHEBI:43474"/>
        <dbReference type="ChEBI" id="CHEBI:58359"/>
        <dbReference type="ChEBI" id="CHEBI:147286"/>
        <dbReference type="ChEBI" id="CHEBI:147287"/>
        <dbReference type="ChEBI" id="CHEBI:456216"/>
        <dbReference type="EC" id="6.3.5.3"/>
    </reaction>
</comment>
<dbReference type="GO" id="GO:0046872">
    <property type="term" value="F:metal ion binding"/>
    <property type="evidence" value="ECO:0007669"/>
    <property type="project" value="UniProtKB-KW"/>
</dbReference>
<evidence type="ECO:0000259" key="13">
    <source>
        <dbReference type="Pfam" id="PF18072"/>
    </source>
</evidence>
<feature type="binding site" evidence="10">
    <location>
        <position position="986"/>
    </location>
    <ligand>
        <name>Mg(2+)</name>
        <dbReference type="ChEBI" id="CHEBI:18420"/>
    </ligand>
</feature>
<comment type="pathway">
    <text evidence="1 10">Purine metabolism; IMP biosynthesis via de novo pathway; 5-amino-1-(5-phospho-D-ribosyl)imidazole from N(2)-formyl-N(1)-(5-phospho-D-ribosyl)glycinamide: step 1/2.</text>
</comment>
<dbReference type="HAMAP" id="MF_00419">
    <property type="entry name" value="PurL_1"/>
    <property type="match status" value="1"/>
</dbReference>
<dbReference type="InterPro" id="IPR040707">
    <property type="entry name" value="FGAR-AT_N"/>
</dbReference>
<dbReference type="FunFam" id="3.30.1330.10:FF:000002">
    <property type="entry name" value="Phosphoribosylformylglycinamidine synthase"/>
    <property type="match status" value="1"/>
</dbReference>
<dbReference type="FunFam" id="3.30.1330.10:FF:000005">
    <property type="entry name" value="Phosphoribosylformylglycinamidine synthase"/>
    <property type="match status" value="1"/>
</dbReference>
<dbReference type="InterPro" id="IPR010073">
    <property type="entry name" value="PurL_large"/>
</dbReference>
<evidence type="ECO:0000256" key="9">
    <source>
        <dbReference type="ARBA" id="ARBA00022962"/>
    </source>
</evidence>
<feature type="domain" description="FGAR-AT PurM N-terminal-like" evidence="15">
    <location>
        <begin position="701"/>
        <end position="842"/>
    </location>
</feature>
<dbReference type="Gene3D" id="1.10.8.750">
    <property type="entry name" value="Phosphoribosylformylglycinamidine synthase, linker domain"/>
    <property type="match status" value="1"/>
</dbReference>
<keyword evidence="9 10" id="KW-0315">Glutamine amidotransferase</keyword>
<dbReference type="EC" id="6.3.5.3" evidence="10"/>
<feature type="binding site" evidence="10">
    <location>
        <begin position="329"/>
        <end position="340"/>
    </location>
    <ligand>
        <name>ATP</name>
        <dbReference type="ChEBI" id="CHEBI:30616"/>
    </ligand>
</feature>
<dbReference type="InterPro" id="IPR029062">
    <property type="entry name" value="Class_I_gatase-like"/>
</dbReference>
<accession>A0A178INH3</accession>
<dbReference type="Pfam" id="PF02769">
    <property type="entry name" value="AIRS_C"/>
    <property type="match status" value="2"/>
</dbReference>
<feature type="domain" description="PurM-like C-terminal" evidence="12">
    <location>
        <begin position="485"/>
        <end position="642"/>
    </location>
</feature>
<evidence type="ECO:0000256" key="3">
    <source>
        <dbReference type="ARBA" id="ARBA00022598"/>
    </source>
</evidence>
<evidence type="ECO:0000256" key="7">
    <source>
        <dbReference type="ARBA" id="ARBA00022840"/>
    </source>
</evidence>
<evidence type="ECO:0000256" key="10">
    <source>
        <dbReference type="HAMAP-Rule" id="MF_00419"/>
    </source>
</evidence>